<evidence type="ECO:0008006" key="3">
    <source>
        <dbReference type="Google" id="ProtNLM"/>
    </source>
</evidence>
<sequence length="184" mass="20482">MSVVRRGLAEKTNLNHGDVLQKRNLDKPVTPARRMERTLFDGPTDAKLEANVKTTPHISKAGTSSPGLDAIEAFGRKDNEFLFFPITPARKTTGKVLLEEAVLTEELTPSEPLEYFGEDDGEMERINLEEFDHGFCRLQERDYDLENTHPADISISDLTEGELADAERLFAELEKAPSVATAGH</sequence>
<protein>
    <recommendedName>
        <fullName evidence="3">Securin</fullName>
    </recommendedName>
</protein>
<keyword evidence="2" id="KW-1185">Reference proteome</keyword>
<proteinExistence type="predicted"/>
<feature type="non-terminal residue" evidence="1">
    <location>
        <position position="1"/>
    </location>
</feature>
<evidence type="ECO:0000313" key="1">
    <source>
        <dbReference type="EMBL" id="CAJ0587917.1"/>
    </source>
</evidence>
<dbReference type="AlphaFoldDB" id="A0AA36GEE6"/>
<organism evidence="1 2">
    <name type="scientific">Mesorhabditis spiculigera</name>
    <dbReference type="NCBI Taxonomy" id="96644"/>
    <lineage>
        <taxon>Eukaryota</taxon>
        <taxon>Metazoa</taxon>
        <taxon>Ecdysozoa</taxon>
        <taxon>Nematoda</taxon>
        <taxon>Chromadorea</taxon>
        <taxon>Rhabditida</taxon>
        <taxon>Rhabditina</taxon>
        <taxon>Rhabditomorpha</taxon>
        <taxon>Rhabditoidea</taxon>
        <taxon>Rhabditidae</taxon>
        <taxon>Mesorhabditinae</taxon>
        <taxon>Mesorhabditis</taxon>
    </lineage>
</organism>
<gene>
    <name evidence="1" type="ORF">MSPICULIGERA_LOCUS25870</name>
</gene>
<comment type="caution">
    <text evidence="1">The sequence shown here is derived from an EMBL/GenBank/DDBJ whole genome shotgun (WGS) entry which is preliminary data.</text>
</comment>
<accession>A0AA36GEE6</accession>
<reference evidence="1" key="1">
    <citation type="submission" date="2023-06" db="EMBL/GenBank/DDBJ databases">
        <authorList>
            <person name="Delattre M."/>
        </authorList>
    </citation>
    <scope>NUCLEOTIDE SEQUENCE</scope>
    <source>
        <strain evidence="1">AF72</strain>
    </source>
</reference>
<dbReference type="Proteomes" id="UP001177023">
    <property type="component" value="Unassembled WGS sequence"/>
</dbReference>
<evidence type="ECO:0000313" key="2">
    <source>
        <dbReference type="Proteomes" id="UP001177023"/>
    </source>
</evidence>
<name>A0AA36GEE6_9BILA</name>
<dbReference type="EMBL" id="CATQJA010002710">
    <property type="protein sequence ID" value="CAJ0587917.1"/>
    <property type="molecule type" value="Genomic_DNA"/>
</dbReference>